<keyword evidence="2" id="KW-1185">Reference proteome</keyword>
<dbReference type="InterPro" id="IPR054058">
    <property type="entry name" value="HTH_67"/>
</dbReference>
<dbReference type="EMBL" id="SGWQ01000005">
    <property type="protein sequence ID" value="RZS37654.1"/>
    <property type="molecule type" value="Genomic_DNA"/>
</dbReference>
<dbReference type="NCBIfam" id="NF047719">
    <property type="entry name" value="SCO6745_fam_HTH"/>
    <property type="match status" value="1"/>
</dbReference>
<gene>
    <name evidence="1" type="ORF">EV193_105212</name>
</gene>
<evidence type="ECO:0000313" key="2">
    <source>
        <dbReference type="Proteomes" id="UP000294257"/>
    </source>
</evidence>
<dbReference type="Proteomes" id="UP000294257">
    <property type="component" value="Unassembled WGS sequence"/>
</dbReference>
<dbReference type="AlphaFoldDB" id="A0A4Q7KMT8"/>
<sequence length="287" mass="29873">MNAEVHPARRLWAAIEPVHAVGYFTPEVKSAGQAIGLKGFWMTYFAFRAAPMGPVGPGVVAATFAGFHPVMVRRAVPDAWRFATPEACLEARLALSAGTLRELGVDDEAGRRAADLLAPVIAGLDGTGRPLFAANAELPEPDGQVERLWQVTTTVREHRGDGHVAALVAAGVDGVSAHVLQAPAKKLPPAMFRTARGLSEADWAAAAARLAARGLLTEGETPELTDAGRALVAEVEARTDERSWSGGLAALGEDGVDAVVAALRPAGEAIAASGFMPYPNPVGLPRG</sequence>
<dbReference type="Pfam" id="PF21863">
    <property type="entry name" value="HTH_67"/>
    <property type="match status" value="1"/>
</dbReference>
<evidence type="ECO:0000313" key="1">
    <source>
        <dbReference type="EMBL" id="RZS37654.1"/>
    </source>
</evidence>
<comment type="caution">
    <text evidence="1">The sequence shown here is derived from an EMBL/GenBank/DDBJ whole genome shotgun (WGS) entry which is preliminary data.</text>
</comment>
<dbReference type="OrthoDB" id="157052at2"/>
<protein>
    <recommendedName>
        <fullName evidence="3">SalK</fullName>
    </recommendedName>
</protein>
<evidence type="ECO:0008006" key="3">
    <source>
        <dbReference type="Google" id="ProtNLM"/>
    </source>
</evidence>
<name>A0A4Q7KMT8_9PSEU</name>
<organism evidence="1 2">
    <name type="scientific">Herbihabitans rhizosphaerae</name>
    <dbReference type="NCBI Taxonomy" id="1872711"/>
    <lineage>
        <taxon>Bacteria</taxon>
        <taxon>Bacillati</taxon>
        <taxon>Actinomycetota</taxon>
        <taxon>Actinomycetes</taxon>
        <taxon>Pseudonocardiales</taxon>
        <taxon>Pseudonocardiaceae</taxon>
        <taxon>Herbihabitans</taxon>
    </lineage>
</organism>
<dbReference type="RefSeq" id="WP_130345120.1">
    <property type="nucleotide sequence ID" value="NZ_SGWQ01000005.1"/>
</dbReference>
<accession>A0A4Q7KMT8</accession>
<proteinExistence type="predicted"/>
<reference evidence="1 2" key="1">
    <citation type="submission" date="2019-02" db="EMBL/GenBank/DDBJ databases">
        <title>Genomic Encyclopedia of Type Strains, Phase IV (KMG-IV): sequencing the most valuable type-strain genomes for metagenomic binning, comparative biology and taxonomic classification.</title>
        <authorList>
            <person name="Goeker M."/>
        </authorList>
    </citation>
    <scope>NUCLEOTIDE SEQUENCE [LARGE SCALE GENOMIC DNA]</scope>
    <source>
        <strain evidence="1 2">DSM 101727</strain>
    </source>
</reference>